<organism evidence="1 2">
    <name type="scientific">Neorhodopirellula lusitana</name>
    <dbReference type="NCBI Taxonomy" id="445327"/>
    <lineage>
        <taxon>Bacteria</taxon>
        <taxon>Pseudomonadati</taxon>
        <taxon>Planctomycetota</taxon>
        <taxon>Planctomycetia</taxon>
        <taxon>Pirellulales</taxon>
        <taxon>Pirellulaceae</taxon>
        <taxon>Neorhodopirellula</taxon>
    </lineage>
</organism>
<dbReference type="Proteomes" id="UP001158067">
    <property type="component" value="Unassembled WGS sequence"/>
</dbReference>
<name>A0ABY1Q8X3_9BACT</name>
<evidence type="ECO:0000313" key="1">
    <source>
        <dbReference type="EMBL" id="SMP62989.1"/>
    </source>
</evidence>
<dbReference type="RefSeq" id="WP_283433394.1">
    <property type="nucleotide sequence ID" value="NZ_CAWLDM010000001.1"/>
</dbReference>
<dbReference type="InterPro" id="IPR052736">
    <property type="entry name" value="Stf3_sulfotransferase"/>
</dbReference>
<dbReference type="InterPro" id="IPR027417">
    <property type="entry name" value="P-loop_NTPase"/>
</dbReference>
<protein>
    <submittedName>
        <fullName evidence="1">Sulfotransferase family protein</fullName>
    </submittedName>
</protein>
<keyword evidence="2" id="KW-1185">Reference proteome</keyword>
<dbReference type="SUPFAM" id="SSF52540">
    <property type="entry name" value="P-loop containing nucleoside triphosphate hydrolases"/>
    <property type="match status" value="1"/>
</dbReference>
<gene>
    <name evidence="1" type="ORF">SAMN06265222_10812</name>
</gene>
<comment type="caution">
    <text evidence="1">The sequence shown here is derived from an EMBL/GenBank/DDBJ whole genome shotgun (WGS) entry which is preliminary data.</text>
</comment>
<dbReference type="PANTHER" id="PTHR36451:SF1">
    <property type="entry name" value="OMEGA-HYDROXY-BETA-DIHYDROMENAQUINONE-9 SULFOTRANSFERASE STF3"/>
    <property type="match status" value="1"/>
</dbReference>
<proteinExistence type="predicted"/>
<accession>A0ABY1Q8X3</accession>
<dbReference type="PANTHER" id="PTHR36451">
    <property type="entry name" value="PAPS-DEPENDENT SULFOTRANSFERASE STF3"/>
    <property type="match status" value="1"/>
</dbReference>
<evidence type="ECO:0000313" key="2">
    <source>
        <dbReference type="Proteomes" id="UP001158067"/>
    </source>
</evidence>
<sequence length="380" mass="44314">MADPSLNSYPFYCPRFWHGMRPTAWWGLLKSGQFAVSPSRVPMAVIITSATVWNTLLTWIQNLLFRRQLREAELHGPPVFIIGHWRSGTTLLHELIVRDERFSSPSTYQCFAPSHFLLTQWFFRTFFGWLLPGKRPMDNMDAGWDRPQEDEFALVNLGQPSPYRRIAFPKQGAVDMEYLDLEGITDEARSSWLQTLQDFMLRVSVSTARPLVIKSPTHTGRVKYLAKAFPQAKFIHISRDPRSLFPSTCRLWRSLDAVQGLQAVPGDTADYSPEEVEKMDEYVLTCLEKMYAAFHANRDQIAKHHLVDIRYEDLIADPVATLQKVYENLRLADFETVREEIQTWADTEHQAYKTNSHRLSTEDEQRLHQRWGEYFTRYGY</sequence>
<dbReference type="Pfam" id="PF13469">
    <property type="entry name" value="Sulfotransfer_3"/>
    <property type="match status" value="1"/>
</dbReference>
<dbReference type="EMBL" id="FXUG01000008">
    <property type="protein sequence ID" value="SMP62989.1"/>
    <property type="molecule type" value="Genomic_DNA"/>
</dbReference>
<reference evidence="1 2" key="1">
    <citation type="submission" date="2017-05" db="EMBL/GenBank/DDBJ databases">
        <authorList>
            <person name="Varghese N."/>
            <person name="Submissions S."/>
        </authorList>
    </citation>
    <scope>NUCLEOTIDE SEQUENCE [LARGE SCALE GENOMIC DNA]</scope>
    <source>
        <strain evidence="1 2">DSM 25457</strain>
    </source>
</reference>
<dbReference type="Gene3D" id="3.40.50.300">
    <property type="entry name" value="P-loop containing nucleotide triphosphate hydrolases"/>
    <property type="match status" value="1"/>
</dbReference>